<dbReference type="InterPro" id="IPR036691">
    <property type="entry name" value="Endo/exonu/phosph_ase_sf"/>
</dbReference>
<feature type="domain" description="Reverse transcriptase" evidence="1">
    <location>
        <begin position="440"/>
        <end position="698"/>
    </location>
</feature>
<reference evidence="3" key="1">
    <citation type="journal article" date="2019" name="Plant Biotechnol. J.">
        <title>Genome sequencing of the Australian wild diploid species Gossypium australe highlights disease resistance and delayed gland morphogenesis.</title>
        <authorList>
            <person name="Cai Y."/>
            <person name="Cai X."/>
            <person name="Wang Q."/>
            <person name="Wang P."/>
            <person name="Zhang Y."/>
            <person name="Cai C."/>
            <person name="Xu Y."/>
            <person name="Wang K."/>
            <person name="Zhou Z."/>
            <person name="Wang C."/>
            <person name="Geng S."/>
            <person name="Li B."/>
            <person name="Dong Q."/>
            <person name="Hou Y."/>
            <person name="Wang H."/>
            <person name="Ai P."/>
            <person name="Liu Z."/>
            <person name="Yi F."/>
            <person name="Sun M."/>
            <person name="An G."/>
            <person name="Cheng J."/>
            <person name="Zhang Y."/>
            <person name="Shi Q."/>
            <person name="Xie Y."/>
            <person name="Shi X."/>
            <person name="Chang Y."/>
            <person name="Huang F."/>
            <person name="Chen Y."/>
            <person name="Hong S."/>
            <person name="Mi L."/>
            <person name="Sun Q."/>
            <person name="Zhang L."/>
            <person name="Zhou B."/>
            <person name="Peng R."/>
            <person name="Zhang X."/>
            <person name="Liu F."/>
        </authorList>
    </citation>
    <scope>NUCLEOTIDE SEQUENCE [LARGE SCALE GENOMIC DNA]</scope>
    <source>
        <strain evidence="3">cv. PA1801</strain>
    </source>
</reference>
<name>A0A5B6WMV3_9ROSI</name>
<organism evidence="2 3">
    <name type="scientific">Gossypium australe</name>
    <dbReference type="NCBI Taxonomy" id="47621"/>
    <lineage>
        <taxon>Eukaryota</taxon>
        <taxon>Viridiplantae</taxon>
        <taxon>Streptophyta</taxon>
        <taxon>Embryophyta</taxon>
        <taxon>Tracheophyta</taxon>
        <taxon>Spermatophyta</taxon>
        <taxon>Magnoliopsida</taxon>
        <taxon>eudicotyledons</taxon>
        <taxon>Gunneridae</taxon>
        <taxon>Pentapetalae</taxon>
        <taxon>rosids</taxon>
        <taxon>malvids</taxon>
        <taxon>Malvales</taxon>
        <taxon>Malvaceae</taxon>
        <taxon>Malvoideae</taxon>
        <taxon>Gossypium</taxon>
    </lineage>
</organism>
<keyword evidence="2" id="KW-0808">Transferase</keyword>
<dbReference type="InterPro" id="IPR043502">
    <property type="entry name" value="DNA/RNA_pol_sf"/>
</dbReference>
<dbReference type="InterPro" id="IPR000477">
    <property type="entry name" value="RT_dom"/>
</dbReference>
<comment type="caution">
    <text evidence="2">The sequence shown here is derived from an EMBL/GenBank/DDBJ whole genome shotgun (WGS) entry which is preliminary data.</text>
</comment>
<dbReference type="AlphaFoldDB" id="A0A5B6WMV3"/>
<accession>A0A5B6WMV3</accession>
<dbReference type="Pfam" id="PF00078">
    <property type="entry name" value="RVT_1"/>
    <property type="match status" value="1"/>
</dbReference>
<protein>
    <submittedName>
        <fullName evidence="2">Reverse transcriptase</fullName>
    </submittedName>
</protein>
<gene>
    <name evidence="2" type="ORF">EPI10_005267</name>
</gene>
<proteinExistence type="predicted"/>
<evidence type="ECO:0000259" key="1">
    <source>
        <dbReference type="PROSITE" id="PS50878"/>
    </source>
</evidence>
<dbReference type="GO" id="GO:0003964">
    <property type="term" value="F:RNA-directed DNA polymerase activity"/>
    <property type="evidence" value="ECO:0007669"/>
    <property type="project" value="UniProtKB-KW"/>
</dbReference>
<dbReference type="PANTHER" id="PTHR33116:SF86">
    <property type="entry name" value="REVERSE TRANSCRIPTASE DOMAIN-CONTAINING PROTEIN"/>
    <property type="match status" value="1"/>
</dbReference>
<dbReference type="OrthoDB" id="998104at2759"/>
<dbReference type="Proteomes" id="UP000325315">
    <property type="component" value="Unassembled WGS sequence"/>
</dbReference>
<keyword evidence="2" id="KW-0548">Nucleotidyltransferase</keyword>
<dbReference type="EMBL" id="SMMG02000002">
    <property type="protein sequence ID" value="KAA3483070.1"/>
    <property type="molecule type" value="Genomic_DNA"/>
</dbReference>
<evidence type="ECO:0000313" key="2">
    <source>
        <dbReference type="EMBL" id="KAA3483070.1"/>
    </source>
</evidence>
<keyword evidence="3" id="KW-1185">Reference proteome</keyword>
<dbReference type="Gene3D" id="3.60.10.10">
    <property type="entry name" value="Endonuclease/exonuclease/phosphatase"/>
    <property type="match status" value="1"/>
</dbReference>
<dbReference type="PANTHER" id="PTHR33116">
    <property type="entry name" value="REVERSE TRANSCRIPTASE ZINC-BINDING DOMAIN-CONTAINING PROTEIN-RELATED-RELATED"/>
    <property type="match status" value="1"/>
</dbReference>
<keyword evidence="2" id="KW-0695">RNA-directed DNA polymerase</keyword>
<dbReference type="PROSITE" id="PS50878">
    <property type="entry name" value="RT_POL"/>
    <property type="match status" value="1"/>
</dbReference>
<dbReference type="SUPFAM" id="SSF56219">
    <property type="entry name" value="DNase I-like"/>
    <property type="match status" value="1"/>
</dbReference>
<sequence>MKATEFHRVQTRCRMQNGLVVNVEGRSGGLALMWTDEMDVTIQNYSKHHIDSIIMLDGSSNIRVTGYYGHANPNERNISWNMLRRVGAEVREKWVVGGDFNAMLNEAKKEGGRRIGQTLMNDFRDVVDDLALVDIKPDRGWFTWVNNKEGHSLIKEKLDGFLTSVSMVEKFPFVAFSIIRQSQSDYDAILFDLYGRKPKDYPCDNRLRFHYEDCWESEKDVKRIINRGWIQGEGNYENKLDNIQWCLGSWQKQNFWRIKRDIKWLEDNINKIIDSTSREDSVRLLREYRSRLNFIYAREQMYWEQRSRVQWLKQGDRNTKFFHAKATGRLKKNRIEKIKDENGTWVTDSKDICMAARNYFWNLFRSNGNNISQVDLSFMDKCITKENNDWLIREYNEAEVKNAIRNMDPRKALSIDGLSGNFFKQHWNIVEDETIRFCLDILNGQGNITSLNETVIILIPKIRDPCDFTNFRPISLCRYIYKIIAKVLANRLKVILSNCISYNQIVFVPGRMIHDNILIAHELLHYHQNTRYNSNKGCVIKLDMSKAYDRVEWNFIEEVMRRMWFAHQWIDKIMGCVCSVKYLIKCNNMLSETIYPERGLRQGDPLSPGIRASVHGPRINHLFFADDALLFVRNKNSELECFMHILKNFFYMSGQEINFKKSMILFSPNTPNDMKCICNNILNMRIVEKLDKYLGLPLPIGKRRREAFTDIINRLSCRINSWTKRLLSYGGKEIMIKAVLQSIPTYAMSIFLAPRGVLKEIQKKISRSWWSGKDRGKFWSVLSWKTLCHPKGMGGIGLRNMILFNIALIGRQVWRLINNKKSLCFKVLSSKYFPDGNIFNSKKVNRASFTWSSIATAVDFLKNGFSWQVGKGEIINIKKDNWGMEDLNGSTMIPNMLSSNDINVKDLWMENARCWNVDKVQRLYGKD</sequence>
<evidence type="ECO:0000313" key="3">
    <source>
        <dbReference type="Proteomes" id="UP000325315"/>
    </source>
</evidence>
<dbReference type="SUPFAM" id="SSF56672">
    <property type="entry name" value="DNA/RNA polymerases"/>
    <property type="match status" value="1"/>
</dbReference>
<dbReference type="CDD" id="cd01650">
    <property type="entry name" value="RT_nLTR_like"/>
    <property type="match status" value="1"/>
</dbReference>